<name>A0ABP7XGZ9_9ACTN</name>
<reference evidence="2" key="1">
    <citation type="journal article" date="2019" name="Int. J. Syst. Evol. Microbiol.">
        <title>The Global Catalogue of Microorganisms (GCM) 10K type strain sequencing project: providing services to taxonomists for standard genome sequencing and annotation.</title>
        <authorList>
            <consortium name="The Broad Institute Genomics Platform"/>
            <consortium name="The Broad Institute Genome Sequencing Center for Infectious Disease"/>
            <person name="Wu L."/>
            <person name="Ma J."/>
        </authorList>
    </citation>
    <scope>NUCLEOTIDE SEQUENCE [LARGE SCALE GENOMIC DNA]</scope>
    <source>
        <strain evidence="2">JCM 16703</strain>
    </source>
</reference>
<dbReference type="EMBL" id="BAAAZH010000012">
    <property type="protein sequence ID" value="GAA4115915.1"/>
    <property type="molecule type" value="Genomic_DNA"/>
</dbReference>
<evidence type="ECO:0000313" key="2">
    <source>
        <dbReference type="Proteomes" id="UP001501495"/>
    </source>
</evidence>
<protein>
    <submittedName>
        <fullName evidence="1">Uncharacterized protein</fullName>
    </submittedName>
</protein>
<organism evidence="1 2">
    <name type="scientific">Nocardioides fonticola</name>
    <dbReference type="NCBI Taxonomy" id="450363"/>
    <lineage>
        <taxon>Bacteria</taxon>
        <taxon>Bacillati</taxon>
        <taxon>Actinomycetota</taxon>
        <taxon>Actinomycetes</taxon>
        <taxon>Propionibacteriales</taxon>
        <taxon>Nocardioidaceae</taxon>
        <taxon>Nocardioides</taxon>
    </lineage>
</organism>
<dbReference type="RefSeq" id="WP_344732708.1">
    <property type="nucleotide sequence ID" value="NZ_BAAAZH010000012.1"/>
</dbReference>
<evidence type="ECO:0000313" key="1">
    <source>
        <dbReference type="EMBL" id="GAA4115915.1"/>
    </source>
</evidence>
<keyword evidence="2" id="KW-1185">Reference proteome</keyword>
<accession>A0ABP7XGZ9</accession>
<sequence length="158" mass="18270">MSLLDQILPVVTLLIGSGLTYLIQQSESGSSRRIRAGELLADLRPHVWSKDDEEGWMGLQVYLGRLRINLLEARVPELVVVSLRDAAEEFWRQTDFHEYEHVLVITNDAAAQALDAAENRVNLWLRRDWRSRIGQRKLRKEVLGVLQFDLDRKLAERP</sequence>
<comment type="caution">
    <text evidence="1">The sequence shown here is derived from an EMBL/GenBank/DDBJ whole genome shotgun (WGS) entry which is preliminary data.</text>
</comment>
<proteinExistence type="predicted"/>
<gene>
    <name evidence="1" type="ORF">GCM10022215_15220</name>
</gene>
<dbReference type="Proteomes" id="UP001501495">
    <property type="component" value="Unassembled WGS sequence"/>
</dbReference>